<dbReference type="CDD" id="cd03399">
    <property type="entry name" value="SPFH_flotillin"/>
    <property type="match status" value="1"/>
</dbReference>
<feature type="region of interest" description="Disordered" evidence="4">
    <location>
        <begin position="455"/>
        <end position="476"/>
    </location>
</feature>
<name>A0A226BVT1_9FIRM</name>
<dbReference type="Pfam" id="PF15975">
    <property type="entry name" value="Flot"/>
    <property type="match status" value="1"/>
</dbReference>
<dbReference type="Gene3D" id="3.30.479.30">
    <property type="entry name" value="Band 7 domain"/>
    <property type="match status" value="1"/>
</dbReference>
<dbReference type="GO" id="GO:0002020">
    <property type="term" value="F:protease binding"/>
    <property type="evidence" value="ECO:0007669"/>
    <property type="project" value="TreeGrafter"/>
</dbReference>
<evidence type="ECO:0000256" key="4">
    <source>
        <dbReference type="SAM" id="MobiDB-lite"/>
    </source>
</evidence>
<feature type="transmembrane region" description="Helical" evidence="5">
    <location>
        <begin position="12"/>
        <end position="32"/>
    </location>
</feature>
<dbReference type="PANTHER" id="PTHR13806:SF46">
    <property type="entry name" value="FLOTILLIN-1-RELATED"/>
    <property type="match status" value="1"/>
</dbReference>
<feature type="compositionally biased region" description="Acidic residues" evidence="4">
    <location>
        <begin position="467"/>
        <end position="476"/>
    </location>
</feature>
<feature type="domain" description="Band 7" evidence="6">
    <location>
        <begin position="59"/>
        <end position="218"/>
    </location>
</feature>
<keyword evidence="5" id="KW-1133">Transmembrane helix</keyword>
<dbReference type="InterPro" id="IPR031905">
    <property type="entry name" value="Flotillin_C"/>
</dbReference>
<feature type="compositionally biased region" description="Basic and acidic residues" evidence="4">
    <location>
        <begin position="224"/>
        <end position="239"/>
    </location>
</feature>
<dbReference type="InterPro" id="IPR001107">
    <property type="entry name" value="Band_7"/>
</dbReference>
<dbReference type="Proteomes" id="UP000214588">
    <property type="component" value="Unassembled WGS sequence"/>
</dbReference>
<dbReference type="GO" id="GO:0005886">
    <property type="term" value="C:plasma membrane"/>
    <property type="evidence" value="ECO:0007669"/>
    <property type="project" value="TreeGrafter"/>
</dbReference>
<feature type="compositionally biased region" description="Basic and acidic residues" evidence="4">
    <location>
        <begin position="313"/>
        <end position="323"/>
    </location>
</feature>
<keyword evidence="8" id="KW-1185">Reference proteome</keyword>
<proteinExistence type="inferred from homology"/>
<evidence type="ECO:0000313" key="8">
    <source>
        <dbReference type="Proteomes" id="UP000214588"/>
    </source>
</evidence>
<comment type="subcellular location">
    <subcellularLocation>
        <location evidence="1">Membrane</location>
    </subcellularLocation>
</comment>
<feature type="compositionally biased region" description="Basic and acidic residues" evidence="4">
    <location>
        <begin position="251"/>
        <end position="286"/>
    </location>
</feature>
<dbReference type="Pfam" id="PF01145">
    <property type="entry name" value="Band_7"/>
    <property type="match status" value="1"/>
</dbReference>
<evidence type="ECO:0000256" key="3">
    <source>
        <dbReference type="ARBA" id="ARBA00023136"/>
    </source>
</evidence>
<dbReference type="InterPro" id="IPR036013">
    <property type="entry name" value="Band_7/SPFH_dom_sf"/>
</dbReference>
<dbReference type="EMBL" id="NIQC01000035">
    <property type="protein sequence ID" value="OWZ82882.1"/>
    <property type="molecule type" value="Genomic_DNA"/>
</dbReference>
<accession>A0A226BVT1</accession>
<dbReference type="InterPro" id="IPR027705">
    <property type="entry name" value="Flotillin_fam"/>
</dbReference>
<evidence type="ECO:0000313" key="7">
    <source>
        <dbReference type="EMBL" id="OWZ82882.1"/>
    </source>
</evidence>
<evidence type="ECO:0000256" key="5">
    <source>
        <dbReference type="SAM" id="Phobius"/>
    </source>
</evidence>
<evidence type="ECO:0000256" key="2">
    <source>
        <dbReference type="ARBA" id="ARBA00007161"/>
    </source>
</evidence>
<comment type="similarity">
    <text evidence="2">Belongs to the band 7/mec-2 family. Flotillin subfamily.</text>
</comment>
<feature type="region of interest" description="Disordered" evidence="4">
    <location>
        <begin position="223"/>
        <end position="287"/>
    </location>
</feature>
<dbReference type="OrthoDB" id="9786220at2"/>
<organism evidence="7 8">
    <name type="scientific">Natranaerobius trueperi</name>
    <dbReference type="NCBI Taxonomy" id="759412"/>
    <lineage>
        <taxon>Bacteria</taxon>
        <taxon>Bacillati</taxon>
        <taxon>Bacillota</taxon>
        <taxon>Clostridia</taxon>
        <taxon>Natranaerobiales</taxon>
        <taxon>Natranaerobiaceae</taxon>
        <taxon>Natranaerobius</taxon>
    </lineage>
</organism>
<dbReference type="AlphaFoldDB" id="A0A226BVT1"/>
<dbReference type="SUPFAM" id="SSF117892">
    <property type="entry name" value="Band 7/SPFH domain"/>
    <property type="match status" value="1"/>
</dbReference>
<keyword evidence="5" id="KW-0812">Transmembrane</keyword>
<feature type="region of interest" description="Disordered" evidence="4">
    <location>
        <begin position="313"/>
        <end position="332"/>
    </location>
</feature>
<sequence length="476" mass="53728">MLFIISSILFTVQTLIILFILFVLGVIGLFILKKRYRTATSNEALVITGPNLGNPDNDKRIFVDEEGRSMKIIRGGGVRLKLFQTSTPINLNAFQIELTTPRVYTQEGVPVIADAIATIKIADSLQGIANYAEQFLGKDQNEIEEEVSRVLGTNLRAILAKLRVEEINNNRESFNNQVQEIAQNELNNMGFQITSFGLEDIRDEDPDNGYLINLGRSQIAEVQKQAEKAESEAEKETRIYKAQNEQEAEQEENKRKVEIAESQKEKDIKEAQIKEETERARAKSEQAYELEQARLQQEVKEEEMKVEHIERQKQVEFEEEEKKKRQAQADADAYEVEAKARAEAEEEKIKGETQANIIREKGKAEAEAKEEMAKAMEKYGEAAVIEMLIKMLPDYAKEVSKPLSQINEMKVVDMSGSESKGGASNVANNVTNTMLGIQEGLKESTGMDLKGMLENFTQKSEVASTSEETETEQKEE</sequence>
<dbReference type="RefSeq" id="WP_089024409.1">
    <property type="nucleotide sequence ID" value="NZ_NIQC01000035.1"/>
</dbReference>
<dbReference type="PANTHER" id="PTHR13806">
    <property type="entry name" value="FLOTILLIN-RELATED"/>
    <property type="match status" value="1"/>
</dbReference>
<gene>
    <name evidence="7" type="ORF">CDO51_11645</name>
</gene>
<evidence type="ECO:0000256" key="1">
    <source>
        <dbReference type="ARBA" id="ARBA00004370"/>
    </source>
</evidence>
<evidence type="ECO:0000259" key="6">
    <source>
        <dbReference type="SMART" id="SM00244"/>
    </source>
</evidence>
<comment type="caution">
    <text evidence="7">The sequence shown here is derived from an EMBL/GenBank/DDBJ whole genome shotgun (WGS) entry which is preliminary data.</text>
</comment>
<protein>
    <submittedName>
        <fullName evidence="7">Flotillin</fullName>
    </submittedName>
</protein>
<reference evidence="7 8" key="1">
    <citation type="submission" date="2017-06" db="EMBL/GenBank/DDBJ databases">
        <title>Draft Genome Sequence of Natranaerobius trueperi halophilic, alkalithermophilic bacteria from soda lakes.</title>
        <authorList>
            <person name="Zhao B."/>
        </authorList>
    </citation>
    <scope>NUCLEOTIDE SEQUENCE [LARGE SCALE GENOMIC DNA]</scope>
    <source>
        <strain evidence="7 8">DSM 18760</strain>
    </source>
</reference>
<dbReference type="SMART" id="SM00244">
    <property type="entry name" value="PHB"/>
    <property type="match status" value="1"/>
</dbReference>
<keyword evidence="3 5" id="KW-0472">Membrane</keyword>
<dbReference type="GO" id="GO:0072659">
    <property type="term" value="P:protein localization to plasma membrane"/>
    <property type="evidence" value="ECO:0007669"/>
    <property type="project" value="TreeGrafter"/>
</dbReference>